<evidence type="ECO:0000313" key="1">
    <source>
        <dbReference type="EMBL" id="JAH31798.1"/>
    </source>
</evidence>
<proteinExistence type="predicted"/>
<sequence>MSAWKHVEERISTDCAGGLAMPALNTPGPCVVSSCVGNQRDIAVMGMLRRL</sequence>
<reference evidence="1" key="2">
    <citation type="journal article" date="2015" name="Fish Shellfish Immunol.">
        <title>Early steps in the European eel (Anguilla anguilla)-Vibrio vulnificus interaction in the gills: Role of the RtxA13 toxin.</title>
        <authorList>
            <person name="Callol A."/>
            <person name="Pajuelo D."/>
            <person name="Ebbesson L."/>
            <person name="Teles M."/>
            <person name="MacKenzie S."/>
            <person name="Amaro C."/>
        </authorList>
    </citation>
    <scope>NUCLEOTIDE SEQUENCE</scope>
</reference>
<dbReference type="EMBL" id="GBXM01076779">
    <property type="protein sequence ID" value="JAH31798.1"/>
    <property type="molecule type" value="Transcribed_RNA"/>
</dbReference>
<protein>
    <submittedName>
        <fullName evidence="1">Uncharacterized protein</fullName>
    </submittedName>
</protein>
<reference evidence="1" key="1">
    <citation type="submission" date="2014-11" db="EMBL/GenBank/DDBJ databases">
        <authorList>
            <person name="Amaro Gonzalez C."/>
        </authorList>
    </citation>
    <scope>NUCLEOTIDE SEQUENCE</scope>
</reference>
<organism evidence="1">
    <name type="scientific">Anguilla anguilla</name>
    <name type="common">European freshwater eel</name>
    <name type="synonym">Muraena anguilla</name>
    <dbReference type="NCBI Taxonomy" id="7936"/>
    <lineage>
        <taxon>Eukaryota</taxon>
        <taxon>Metazoa</taxon>
        <taxon>Chordata</taxon>
        <taxon>Craniata</taxon>
        <taxon>Vertebrata</taxon>
        <taxon>Euteleostomi</taxon>
        <taxon>Actinopterygii</taxon>
        <taxon>Neopterygii</taxon>
        <taxon>Teleostei</taxon>
        <taxon>Anguilliformes</taxon>
        <taxon>Anguillidae</taxon>
        <taxon>Anguilla</taxon>
    </lineage>
</organism>
<dbReference type="AlphaFoldDB" id="A0A0E9RU52"/>
<dbReference type="PROSITE" id="PS51257">
    <property type="entry name" value="PROKAR_LIPOPROTEIN"/>
    <property type="match status" value="1"/>
</dbReference>
<name>A0A0E9RU52_ANGAN</name>
<accession>A0A0E9RU52</accession>